<evidence type="ECO:0000313" key="3">
    <source>
        <dbReference type="EMBL" id="AKB80049.1"/>
    </source>
</evidence>
<dbReference type="OrthoDB" id="147266at2157"/>
<evidence type="ECO:0000259" key="2">
    <source>
        <dbReference type="Pfam" id="PF07752"/>
    </source>
</evidence>
<organism evidence="3 4">
    <name type="scientific">Methanosarcina horonobensis HB-1 = JCM 15518</name>
    <dbReference type="NCBI Taxonomy" id="1434110"/>
    <lineage>
        <taxon>Archaea</taxon>
        <taxon>Methanobacteriati</taxon>
        <taxon>Methanobacteriota</taxon>
        <taxon>Stenosarchaea group</taxon>
        <taxon>Methanomicrobia</taxon>
        <taxon>Methanosarcinales</taxon>
        <taxon>Methanosarcinaceae</taxon>
        <taxon>Methanosarcina</taxon>
    </lineage>
</organism>
<dbReference type="STRING" id="1434110.MSHOH_3566"/>
<feature type="domain" description="S-layer family duplication" evidence="2">
    <location>
        <begin position="357"/>
        <end position="637"/>
    </location>
</feature>
<reference evidence="3 4" key="1">
    <citation type="submission" date="2014-07" db="EMBL/GenBank/DDBJ databases">
        <title>Methanogenic archaea and the global carbon cycle.</title>
        <authorList>
            <person name="Henriksen J.R."/>
            <person name="Luke J."/>
            <person name="Reinhart S."/>
            <person name="Benedict M.N."/>
            <person name="Youngblut N.D."/>
            <person name="Metcalf M.E."/>
            <person name="Whitaker R.J."/>
            <person name="Metcalf W.W."/>
        </authorList>
    </citation>
    <scope>NUCLEOTIDE SEQUENCE [LARGE SCALE GENOMIC DNA]</scope>
    <source>
        <strain evidence="3 4">HB-1</strain>
    </source>
</reference>
<feature type="region of interest" description="Disordered" evidence="1">
    <location>
        <begin position="680"/>
        <end position="725"/>
    </location>
</feature>
<sequence>MSFSIRKLLHSLFIALAICLMLPQLGLAAPVICGISFDTNETSSDGFCWDATTFGGFNYPVNKHKDFVSSENLWGERLQYIEKDGKDKLGKNNPGNHVIGEGELVYSTRQFSNKYELVSSLGLNANITPAELGGMFYYKLPWFGKPYATVNNDPTQLANIVITQGSSDKKTLKAGDIWDLGKGYSLIVNQVDVEGNKVWFSLSKKGEELESGIVNTDGTVEDQIFTATADFGDGKDQLYFITYVDSVFVSATDSVAVFKYTWLIDKDDILIIENGDEYQGFEVKETSEDGIVLENSKSITLNLDKDVKNYFTDSWYFQTSDKGKGSSSPSGYIILPAKELDKPGNYTLRGVPVDTAVTSADGFSWDATTFGGFNYPINKHKDFVASKNWWGERLQYVESDSQNELGRNNPGNHVIGEGELLYSTRQFSEKHKVVSELGLNANTTPSELGGMFYYKLHWFGKPYVTVDNDPTQLANIVINQDSKDKKTLKAGDIWDLGKGYSLTVNQVDVEGDKVWFSLSKNGEELESGIVNADGTVESQTFTATADFGDGKDQLYFITYVDSVFVSATDSVAVFKYTWLIDKDNVLVIENGDEYQGFEVKETSKDGIVLKNSKSITLNLDKDKKNYFTDSWYFQTSDEGKGSTSSNGYVIYPATDITVEDKNATESERNNTITEEANVTDTVSIVNESESISPDHRTTSTSEASFEDSEENNNHPEEGAGEGSSVKLPGFGILSGILGIIACLALRKKS</sequence>
<feature type="domain" description="S-layer family duplication" evidence="2">
    <location>
        <begin position="39"/>
        <end position="321"/>
    </location>
</feature>
<proteinExistence type="predicted"/>
<dbReference type="AlphaFoldDB" id="A0A0E3SDB8"/>
<dbReference type="PATRIC" id="fig|1434110.4.peg.4568"/>
<dbReference type="RefSeq" id="WP_048142068.1">
    <property type="nucleotide sequence ID" value="NZ_CP009516.1"/>
</dbReference>
<accession>A0A0E3SDB8</accession>
<keyword evidence="4" id="KW-1185">Reference proteome</keyword>
<evidence type="ECO:0000256" key="1">
    <source>
        <dbReference type="SAM" id="MobiDB-lite"/>
    </source>
</evidence>
<evidence type="ECO:0000313" key="4">
    <source>
        <dbReference type="Proteomes" id="UP000033101"/>
    </source>
</evidence>
<dbReference type="HOGENOM" id="CLU_014690_0_0_2"/>
<gene>
    <name evidence="3" type="ORF">MSHOH_3566</name>
</gene>
<dbReference type="EMBL" id="CP009516">
    <property type="protein sequence ID" value="AKB80049.1"/>
    <property type="molecule type" value="Genomic_DNA"/>
</dbReference>
<dbReference type="GeneID" id="24832913"/>
<dbReference type="Gene3D" id="2.60.40.4190">
    <property type="match status" value="2"/>
</dbReference>
<dbReference type="NCBIfam" id="TIGR01567">
    <property type="entry name" value="S_layer_rel_Mac"/>
    <property type="match status" value="2"/>
</dbReference>
<dbReference type="Gene3D" id="2.60.98.40">
    <property type="match status" value="2"/>
</dbReference>
<feature type="compositionally biased region" description="Polar residues" evidence="1">
    <location>
        <begin position="680"/>
        <end position="691"/>
    </location>
</feature>
<protein>
    <recommendedName>
        <fullName evidence="2">S-layer family duplication domain-containing protein</fullName>
    </recommendedName>
</protein>
<name>A0A0E3SDB8_9EURY</name>
<dbReference type="Proteomes" id="UP000033101">
    <property type="component" value="Chromosome"/>
</dbReference>
<dbReference type="InterPro" id="IPR006457">
    <property type="entry name" value="S_layer-rel_Mac"/>
</dbReference>
<dbReference type="Pfam" id="PF07752">
    <property type="entry name" value="S-layer"/>
    <property type="match status" value="2"/>
</dbReference>
<dbReference type="KEGG" id="mhor:MSHOH_3566"/>